<protein>
    <submittedName>
        <fullName evidence="3">Membrane protein</fullName>
    </submittedName>
</protein>
<dbReference type="EMBL" id="CP050124">
    <property type="protein sequence ID" value="QIP41366.1"/>
    <property type="molecule type" value="Genomic_DNA"/>
</dbReference>
<name>A0A6G9CXC7_RHOER</name>
<evidence type="ECO:0000256" key="2">
    <source>
        <dbReference type="SAM" id="Phobius"/>
    </source>
</evidence>
<evidence type="ECO:0000256" key="1">
    <source>
        <dbReference type="SAM" id="MobiDB-lite"/>
    </source>
</evidence>
<proteinExistence type="predicted"/>
<feature type="compositionally biased region" description="Polar residues" evidence="1">
    <location>
        <begin position="1"/>
        <end position="10"/>
    </location>
</feature>
<sequence length="219" mass="23435">MPSGSDSRGPNKNSGAKSAKAIKAANKNSRPAKKGKGGVPAPRQIPWLSIGAGVAVLALIAVLGINLWPKVEERQALEPYKYSSENKDPSDKIDGVLKIEYPAGQHVDSTQRVAYDQTPPFGGPHDATWANCTGTVYADPIRTENAVHSLEHGAIWITYNPDLVDQDQIDSLAGRVNGKSYMLMSPYPGQSSPISLQSWAIASRSTRPTTIASISSSLR</sequence>
<dbReference type="InterPro" id="IPR021454">
    <property type="entry name" value="DUF3105"/>
</dbReference>
<keyword evidence="2" id="KW-0812">Transmembrane</keyword>
<organism evidence="3 4">
    <name type="scientific">Rhodococcus erythropolis</name>
    <name type="common">Arthrobacter picolinophilus</name>
    <dbReference type="NCBI Taxonomy" id="1833"/>
    <lineage>
        <taxon>Bacteria</taxon>
        <taxon>Bacillati</taxon>
        <taxon>Actinomycetota</taxon>
        <taxon>Actinomycetes</taxon>
        <taxon>Mycobacteriales</taxon>
        <taxon>Nocardiaceae</taxon>
        <taxon>Rhodococcus</taxon>
        <taxon>Rhodococcus erythropolis group</taxon>
    </lineage>
</organism>
<accession>A0A6G9CXC7</accession>
<evidence type="ECO:0000313" key="3">
    <source>
        <dbReference type="EMBL" id="QIP41366.1"/>
    </source>
</evidence>
<gene>
    <name evidence="3" type="ORF">G9444_4122</name>
</gene>
<feature type="compositionally biased region" description="Low complexity" evidence="1">
    <location>
        <begin position="11"/>
        <end position="29"/>
    </location>
</feature>
<keyword evidence="2" id="KW-1133">Transmembrane helix</keyword>
<dbReference type="Pfam" id="PF11303">
    <property type="entry name" value="DUF3105"/>
    <property type="match status" value="1"/>
</dbReference>
<dbReference type="AlphaFoldDB" id="A0A6G9CXC7"/>
<feature type="region of interest" description="Disordered" evidence="1">
    <location>
        <begin position="1"/>
        <end position="42"/>
    </location>
</feature>
<dbReference type="Proteomes" id="UP000502345">
    <property type="component" value="Chromosome"/>
</dbReference>
<evidence type="ECO:0000313" key="4">
    <source>
        <dbReference type="Proteomes" id="UP000502345"/>
    </source>
</evidence>
<feature type="transmembrane region" description="Helical" evidence="2">
    <location>
        <begin position="45"/>
        <end position="68"/>
    </location>
</feature>
<keyword evidence="2" id="KW-0472">Membrane</keyword>
<reference evidence="3 4" key="1">
    <citation type="submission" date="2020-03" db="EMBL/GenBank/DDBJ databases">
        <title>Screen low temperature-resistant strains for efficient degradation of petroleum hydrocarbons under the low temperature.</title>
        <authorList>
            <person name="Wang Y."/>
            <person name="Chen J."/>
        </authorList>
    </citation>
    <scope>NUCLEOTIDE SEQUENCE [LARGE SCALE GENOMIC DNA]</scope>
    <source>
        <strain evidence="3 4">KB1</strain>
    </source>
</reference>